<keyword evidence="8" id="KW-1185">Reference proteome</keyword>
<dbReference type="Gene3D" id="3.40.50.300">
    <property type="entry name" value="P-loop containing nucleotide triphosphate hydrolases"/>
    <property type="match status" value="1"/>
</dbReference>
<comment type="caution">
    <text evidence="7">The sequence shown here is derived from an EMBL/GenBank/DDBJ whole genome shotgun (WGS) entry which is preliminary data.</text>
</comment>
<dbReference type="GO" id="GO:0016787">
    <property type="term" value="F:hydrolase activity"/>
    <property type="evidence" value="ECO:0007669"/>
    <property type="project" value="UniProtKB-KW"/>
</dbReference>
<reference evidence="7 8" key="1">
    <citation type="submission" date="2014-02" db="EMBL/GenBank/DDBJ databases">
        <title>The genome sequence of Colletotrichum salicis CBS 607.94.</title>
        <authorList>
            <person name="Baroncelli R."/>
            <person name="Thon M.R."/>
        </authorList>
    </citation>
    <scope>NUCLEOTIDE SEQUENCE [LARGE SCALE GENOMIC DNA]</scope>
    <source>
        <strain evidence="7 8">CBS 607.94</strain>
    </source>
</reference>
<dbReference type="SUPFAM" id="SSF52540">
    <property type="entry name" value="P-loop containing nucleoside triphosphate hydrolases"/>
    <property type="match status" value="1"/>
</dbReference>
<evidence type="ECO:0000256" key="2">
    <source>
        <dbReference type="ARBA" id="ARBA00022801"/>
    </source>
</evidence>
<dbReference type="InterPro" id="IPR027417">
    <property type="entry name" value="P-loop_NTPase"/>
</dbReference>
<evidence type="ECO:0000256" key="5">
    <source>
        <dbReference type="SAM" id="MobiDB-lite"/>
    </source>
</evidence>
<dbReference type="STRING" id="1209931.A0A135TK59"/>
<dbReference type="PANTHER" id="PTHR43788:SF8">
    <property type="entry name" value="DNA-BINDING PROTEIN SMUBP-2"/>
    <property type="match status" value="1"/>
</dbReference>
<keyword evidence="4" id="KW-0067">ATP-binding</keyword>
<proteinExistence type="predicted"/>
<evidence type="ECO:0000256" key="1">
    <source>
        <dbReference type="ARBA" id="ARBA00022741"/>
    </source>
</evidence>
<dbReference type="GO" id="GO:0043139">
    <property type="term" value="F:5'-3' DNA helicase activity"/>
    <property type="evidence" value="ECO:0007669"/>
    <property type="project" value="TreeGrafter"/>
</dbReference>
<dbReference type="Proteomes" id="UP000070121">
    <property type="component" value="Unassembled WGS sequence"/>
</dbReference>
<dbReference type="PANTHER" id="PTHR43788">
    <property type="entry name" value="DNA2/NAM7 HELICASE FAMILY MEMBER"/>
    <property type="match status" value="1"/>
</dbReference>
<feature type="region of interest" description="Disordered" evidence="5">
    <location>
        <begin position="272"/>
        <end position="306"/>
    </location>
</feature>
<dbReference type="Pfam" id="PF13087">
    <property type="entry name" value="AAA_12"/>
    <property type="match status" value="1"/>
</dbReference>
<sequence>MRLQLRMANGVFDIVGKIIYPTIPVRYSPICNIDLPEFEIGHRLESHFRERFPELLAPAKGKFAPIFVHCKGTKVQMNPVTGSKRCPVQVRTALNLANDFVTAESVEPSKLVILSPSKPNVELLNRWAGQKYPDLAGMRPASTINGYQGKESDIVFVVIRTKFRNPGPGFTQSRNRLNVLLTRQRCGLVIVGDINVVGPMEEAQFGVAPHLDLPAIPNFKLPKAPKCWLRSKSNNSYVKDSAPEQYAIWLLLWQSGRVATISVNTAVNDPRQGIKRERSDSPAEKKRGFFAEDDEEEEGKGGDEVKVEVKMEEVEEEKIEIKTEEVEGPVMKKRRLTL</sequence>
<organism evidence="7 8">
    <name type="scientific">Colletotrichum salicis</name>
    <dbReference type="NCBI Taxonomy" id="1209931"/>
    <lineage>
        <taxon>Eukaryota</taxon>
        <taxon>Fungi</taxon>
        <taxon>Dikarya</taxon>
        <taxon>Ascomycota</taxon>
        <taxon>Pezizomycotina</taxon>
        <taxon>Sordariomycetes</taxon>
        <taxon>Hypocreomycetidae</taxon>
        <taxon>Glomerellales</taxon>
        <taxon>Glomerellaceae</taxon>
        <taxon>Colletotrichum</taxon>
        <taxon>Colletotrichum acutatum species complex</taxon>
    </lineage>
</organism>
<evidence type="ECO:0000313" key="7">
    <source>
        <dbReference type="EMBL" id="KXH48541.1"/>
    </source>
</evidence>
<evidence type="ECO:0000256" key="3">
    <source>
        <dbReference type="ARBA" id="ARBA00022806"/>
    </source>
</evidence>
<protein>
    <recommendedName>
        <fullName evidence="6">DNA2/NAM7 helicase-like C-terminal domain-containing protein</fullName>
    </recommendedName>
</protein>
<keyword evidence="1" id="KW-0547">Nucleotide-binding</keyword>
<keyword evidence="2" id="KW-0378">Hydrolase</keyword>
<evidence type="ECO:0000259" key="6">
    <source>
        <dbReference type="Pfam" id="PF13087"/>
    </source>
</evidence>
<gene>
    <name evidence="7" type="ORF">CSAL01_12245</name>
</gene>
<dbReference type="EMBL" id="JFFI01001947">
    <property type="protein sequence ID" value="KXH48541.1"/>
    <property type="molecule type" value="Genomic_DNA"/>
</dbReference>
<dbReference type="InterPro" id="IPR050534">
    <property type="entry name" value="Coronavir_polyprotein_1ab"/>
</dbReference>
<feature type="domain" description="DNA2/NAM7 helicase-like C-terminal" evidence="6">
    <location>
        <begin position="65"/>
        <end position="194"/>
    </location>
</feature>
<dbReference type="OrthoDB" id="4835297at2759"/>
<evidence type="ECO:0000313" key="8">
    <source>
        <dbReference type="Proteomes" id="UP000070121"/>
    </source>
</evidence>
<keyword evidence="3" id="KW-0347">Helicase</keyword>
<dbReference type="AlphaFoldDB" id="A0A135TK59"/>
<dbReference type="GO" id="GO:0005524">
    <property type="term" value="F:ATP binding"/>
    <property type="evidence" value="ECO:0007669"/>
    <property type="project" value="UniProtKB-KW"/>
</dbReference>
<feature type="compositionally biased region" description="Basic and acidic residues" evidence="5">
    <location>
        <begin position="272"/>
        <end position="290"/>
    </location>
</feature>
<dbReference type="InterPro" id="IPR041679">
    <property type="entry name" value="DNA2/NAM7-like_C"/>
</dbReference>
<name>A0A135TK59_9PEZI</name>
<accession>A0A135TK59</accession>
<evidence type="ECO:0000256" key="4">
    <source>
        <dbReference type="ARBA" id="ARBA00022840"/>
    </source>
</evidence>